<name>A0AAJ0IE14_9PEZI</name>
<reference evidence="2 3" key="1">
    <citation type="journal article" date="2023" name="Mol. Phylogenet. Evol.">
        <title>Genome-scale phylogeny and comparative genomics of the fungal order Sordariales.</title>
        <authorList>
            <person name="Hensen N."/>
            <person name="Bonometti L."/>
            <person name="Westerberg I."/>
            <person name="Brannstrom I.O."/>
            <person name="Guillou S."/>
            <person name="Cros-Aarteil S."/>
            <person name="Calhoun S."/>
            <person name="Haridas S."/>
            <person name="Kuo A."/>
            <person name="Mondo S."/>
            <person name="Pangilinan J."/>
            <person name="Riley R."/>
            <person name="LaButti K."/>
            <person name="Andreopoulos B."/>
            <person name="Lipzen A."/>
            <person name="Chen C."/>
            <person name="Yan M."/>
            <person name="Daum C."/>
            <person name="Ng V."/>
            <person name="Clum A."/>
            <person name="Steindorff A."/>
            <person name="Ohm R.A."/>
            <person name="Martin F."/>
            <person name="Silar P."/>
            <person name="Natvig D.O."/>
            <person name="Lalanne C."/>
            <person name="Gautier V."/>
            <person name="Ament-Velasquez S.L."/>
            <person name="Kruys A."/>
            <person name="Hutchinson M.I."/>
            <person name="Powell A.J."/>
            <person name="Barry K."/>
            <person name="Miller A.N."/>
            <person name="Grigoriev I.V."/>
            <person name="Debuchy R."/>
            <person name="Gladieux P."/>
            <person name="Hiltunen Thoren M."/>
            <person name="Johannesson H."/>
        </authorList>
    </citation>
    <scope>NUCLEOTIDE SEQUENCE [LARGE SCALE GENOMIC DNA]</scope>
    <source>
        <strain evidence="2 3">FGSC 10403</strain>
    </source>
</reference>
<proteinExistence type="predicted"/>
<feature type="region of interest" description="Disordered" evidence="1">
    <location>
        <begin position="133"/>
        <end position="157"/>
    </location>
</feature>
<dbReference type="AlphaFoldDB" id="A0AAJ0IE14"/>
<comment type="caution">
    <text evidence="2">The sequence shown here is derived from an EMBL/GenBank/DDBJ whole genome shotgun (WGS) entry which is preliminary data.</text>
</comment>
<feature type="region of interest" description="Disordered" evidence="1">
    <location>
        <begin position="1"/>
        <end position="42"/>
    </location>
</feature>
<protein>
    <submittedName>
        <fullName evidence="2">Uncharacterized protein</fullName>
    </submittedName>
</protein>
<gene>
    <name evidence="2" type="ORF">B0T23DRAFT_96598</name>
</gene>
<keyword evidence="3" id="KW-1185">Reference proteome</keyword>
<sequence length="176" mass="20197">MRRSSVRRWRSRKRSRLSSVAKRERRAGEGAIQIQPGPKSRNNWAGRQYSIRLNPSGRSRRVVGLDKTVAQVGEVVALSGRLRLELKPQRRDAVTVAVWTVRSDRREVKREDEEKRPAPLDVKRGYRQCSTFPLEAKNEANPGPRNLGRRRKKMKMGKDRICASLVWDGKGQQASN</sequence>
<evidence type="ECO:0000256" key="1">
    <source>
        <dbReference type="SAM" id="MobiDB-lite"/>
    </source>
</evidence>
<dbReference type="GeneID" id="87879683"/>
<organism evidence="2 3">
    <name type="scientific">Neurospora hispaniola</name>
    <dbReference type="NCBI Taxonomy" id="588809"/>
    <lineage>
        <taxon>Eukaryota</taxon>
        <taxon>Fungi</taxon>
        <taxon>Dikarya</taxon>
        <taxon>Ascomycota</taxon>
        <taxon>Pezizomycotina</taxon>
        <taxon>Sordariomycetes</taxon>
        <taxon>Sordariomycetidae</taxon>
        <taxon>Sordariales</taxon>
        <taxon>Sordariaceae</taxon>
        <taxon>Neurospora</taxon>
    </lineage>
</organism>
<feature type="compositionally biased region" description="Basic residues" evidence="1">
    <location>
        <begin position="1"/>
        <end position="16"/>
    </location>
</feature>
<dbReference type="Proteomes" id="UP001285908">
    <property type="component" value="Unassembled WGS sequence"/>
</dbReference>
<accession>A0AAJ0IE14</accession>
<dbReference type="EMBL" id="JAULSX010000002">
    <property type="protein sequence ID" value="KAK3497928.1"/>
    <property type="molecule type" value="Genomic_DNA"/>
</dbReference>
<evidence type="ECO:0000313" key="2">
    <source>
        <dbReference type="EMBL" id="KAK3497928.1"/>
    </source>
</evidence>
<evidence type="ECO:0000313" key="3">
    <source>
        <dbReference type="Proteomes" id="UP001285908"/>
    </source>
</evidence>
<dbReference type="RefSeq" id="XP_062696192.1">
    <property type="nucleotide sequence ID" value="XM_062842061.1"/>
</dbReference>